<organism evidence="8 9">
    <name type="scientific">Arenimonas caeni</name>
    <dbReference type="NCBI Taxonomy" id="2058085"/>
    <lineage>
        <taxon>Bacteria</taxon>
        <taxon>Pseudomonadati</taxon>
        <taxon>Pseudomonadota</taxon>
        <taxon>Gammaproteobacteria</taxon>
        <taxon>Lysobacterales</taxon>
        <taxon>Lysobacteraceae</taxon>
        <taxon>Arenimonas</taxon>
    </lineage>
</organism>
<evidence type="ECO:0000256" key="6">
    <source>
        <dbReference type="ARBA" id="ARBA00023136"/>
    </source>
</evidence>
<reference evidence="8 9" key="1">
    <citation type="submission" date="2018-03" db="EMBL/GenBank/DDBJ databases">
        <title>Arenimonas caeni sp. nov., isolated from activated sludge.</title>
        <authorList>
            <person name="Liu H."/>
        </authorList>
    </citation>
    <scope>NUCLEOTIDE SEQUENCE [LARGE SCALE GENOMIC DNA]</scope>
    <source>
        <strain evidence="9">z29</strain>
    </source>
</reference>
<dbReference type="RefSeq" id="WP_106990993.1">
    <property type="nucleotide sequence ID" value="NZ_KZ679094.1"/>
</dbReference>
<dbReference type="Proteomes" id="UP000241736">
    <property type="component" value="Unassembled WGS sequence"/>
</dbReference>
<evidence type="ECO:0000256" key="4">
    <source>
        <dbReference type="ARBA" id="ARBA00022692"/>
    </source>
</evidence>
<keyword evidence="5 7" id="KW-1133">Transmembrane helix</keyword>
<proteinExistence type="inferred from homology"/>
<name>A0A2P6M764_9GAMM</name>
<evidence type="ECO:0000313" key="8">
    <source>
        <dbReference type="EMBL" id="PRH81827.1"/>
    </source>
</evidence>
<keyword evidence="3" id="KW-1003">Cell membrane</keyword>
<dbReference type="PANTHER" id="PTHR33452">
    <property type="entry name" value="OXIDOREDUCTASE CATD-RELATED"/>
    <property type="match status" value="1"/>
</dbReference>
<comment type="subcellular location">
    <subcellularLocation>
        <location evidence="1">Cell membrane</location>
        <topology evidence="1">Multi-pass membrane protein</topology>
    </subcellularLocation>
</comment>
<evidence type="ECO:0000256" key="1">
    <source>
        <dbReference type="ARBA" id="ARBA00004651"/>
    </source>
</evidence>
<feature type="transmembrane region" description="Helical" evidence="7">
    <location>
        <begin position="68"/>
        <end position="86"/>
    </location>
</feature>
<accession>A0A2P6M764</accession>
<dbReference type="GO" id="GO:0005886">
    <property type="term" value="C:plasma membrane"/>
    <property type="evidence" value="ECO:0007669"/>
    <property type="project" value="UniProtKB-SubCell"/>
</dbReference>
<dbReference type="EMBL" id="PVLF01000017">
    <property type="protein sequence ID" value="PRH81827.1"/>
    <property type="molecule type" value="Genomic_DNA"/>
</dbReference>
<evidence type="ECO:0000313" key="9">
    <source>
        <dbReference type="Proteomes" id="UP000241736"/>
    </source>
</evidence>
<dbReference type="Pfam" id="PF07681">
    <property type="entry name" value="DoxX"/>
    <property type="match status" value="1"/>
</dbReference>
<feature type="transmembrane region" description="Helical" evidence="7">
    <location>
        <begin position="98"/>
        <end position="120"/>
    </location>
</feature>
<sequence>MKDTTTLLGRLGLSLIFILSGVAKLGAGYAGTQGYMEAMGVPGALLPLVIALEIGGGLAVAAGLLIRWAALGLAVFSVASAVLFHFDLGDQGQFINFYKNIAIAGGFLVLAAHGGGRLSLDALVEARRRTVPAVALPAGAP</sequence>
<protein>
    <submittedName>
        <fullName evidence="8">DoxX family protein</fullName>
    </submittedName>
</protein>
<evidence type="ECO:0000256" key="3">
    <source>
        <dbReference type="ARBA" id="ARBA00022475"/>
    </source>
</evidence>
<dbReference type="PANTHER" id="PTHR33452:SF1">
    <property type="entry name" value="INNER MEMBRANE PROTEIN YPHA-RELATED"/>
    <property type="match status" value="1"/>
</dbReference>
<feature type="transmembrane region" description="Helical" evidence="7">
    <location>
        <begin position="39"/>
        <end position="61"/>
    </location>
</feature>
<comment type="similarity">
    <text evidence="2">Belongs to the DoxX family.</text>
</comment>
<dbReference type="AlphaFoldDB" id="A0A2P6M764"/>
<evidence type="ECO:0000256" key="5">
    <source>
        <dbReference type="ARBA" id="ARBA00022989"/>
    </source>
</evidence>
<keyword evidence="6 7" id="KW-0472">Membrane</keyword>
<evidence type="ECO:0000256" key="7">
    <source>
        <dbReference type="SAM" id="Phobius"/>
    </source>
</evidence>
<dbReference type="InterPro" id="IPR032808">
    <property type="entry name" value="DoxX"/>
</dbReference>
<keyword evidence="4 7" id="KW-0812">Transmembrane</keyword>
<dbReference type="OrthoDB" id="9792760at2"/>
<feature type="transmembrane region" description="Helical" evidence="7">
    <location>
        <begin position="7"/>
        <end position="27"/>
    </location>
</feature>
<evidence type="ECO:0000256" key="2">
    <source>
        <dbReference type="ARBA" id="ARBA00006679"/>
    </source>
</evidence>
<gene>
    <name evidence="8" type="ORF">C6N40_10575</name>
</gene>
<comment type="caution">
    <text evidence="8">The sequence shown here is derived from an EMBL/GenBank/DDBJ whole genome shotgun (WGS) entry which is preliminary data.</text>
</comment>
<dbReference type="InterPro" id="IPR051907">
    <property type="entry name" value="DoxX-like_oxidoreductase"/>
</dbReference>
<keyword evidence="9" id="KW-1185">Reference proteome</keyword>